<evidence type="ECO:0000256" key="16">
    <source>
        <dbReference type="SAM" id="Coils"/>
    </source>
</evidence>
<dbReference type="NCBIfam" id="NF006630">
    <property type="entry name" value="PRK09200.1"/>
    <property type="match status" value="1"/>
</dbReference>
<dbReference type="SUPFAM" id="SSF52540">
    <property type="entry name" value="P-loop containing nucleoside triphosphate hydrolases"/>
    <property type="match status" value="2"/>
</dbReference>
<keyword evidence="10 14" id="KW-0653">Protein transport</keyword>
<dbReference type="PROSITE" id="PS51194">
    <property type="entry name" value="HELICASE_CTER"/>
    <property type="match status" value="1"/>
</dbReference>
<dbReference type="PROSITE" id="PS51192">
    <property type="entry name" value="HELICASE_ATP_BIND_1"/>
    <property type="match status" value="1"/>
</dbReference>
<dbReference type="EC" id="7.4.2.8" evidence="14"/>
<dbReference type="GO" id="GO:0005886">
    <property type="term" value="C:plasma membrane"/>
    <property type="evidence" value="ECO:0007669"/>
    <property type="project" value="UniProtKB-SubCell"/>
</dbReference>
<dbReference type="HAMAP" id="MF_01382">
    <property type="entry name" value="SecA"/>
    <property type="match status" value="1"/>
</dbReference>
<reference evidence="21 22" key="1">
    <citation type="submission" date="2020-02" db="EMBL/GenBank/DDBJ databases">
        <title>Draft genome sequence of Lactococcus sp. Hs30E4-3.</title>
        <authorList>
            <person name="Noda S."/>
            <person name="Yuki M."/>
            <person name="Ohkuma M."/>
        </authorList>
    </citation>
    <scope>NUCLEOTIDE SEQUENCE [LARGE SCALE GENOMIC DNA]</scope>
    <source>
        <strain evidence="21 22">Hs30E4-3</strain>
    </source>
</reference>
<dbReference type="InterPro" id="IPR036670">
    <property type="entry name" value="SecA_X-link_sf"/>
</dbReference>
<dbReference type="SMART" id="SM00957">
    <property type="entry name" value="SecA_DEAD"/>
    <property type="match status" value="1"/>
</dbReference>
<dbReference type="PANTHER" id="PTHR30612:SF0">
    <property type="entry name" value="CHLOROPLAST PROTEIN-TRANSPORTING ATPASE"/>
    <property type="match status" value="1"/>
</dbReference>
<dbReference type="InterPro" id="IPR011115">
    <property type="entry name" value="SecA_DEAD"/>
</dbReference>
<dbReference type="InterPro" id="IPR000185">
    <property type="entry name" value="SecA"/>
</dbReference>
<feature type="coiled-coil region" evidence="16">
    <location>
        <begin position="2"/>
        <end position="39"/>
    </location>
</feature>
<evidence type="ECO:0000256" key="1">
    <source>
        <dbReference type="ARBA" id="ARBA00001947"/>
    </source>
</evidence>
<dbReference type="EMBL" id="BLLI01000057">
    <property type="protein sequence ID" value="GFH43102.1"/>
    <property type="molecule type" value="Genomic_DNA"/>
</dbReference>
<dbReference type="Proteomes" id="UP000480303">
    <property type="component" value="Unassembled WGS sequence"/>
</dbReference>
<dbReference type="GO" id="GO:0005524">
    <property type="term" value="F:ATP binding"/>
    <property type="evidence" value="ECO:0007669"/>
    <property type="project" value="UniProtKB-UniRule"/>
</dbReference>
<dbReference type="FunFam" id="3.40.50.300:FF:000429">
    <property type="entry name" value="Preprotein translocase subunit SecA"/>
    <property type="match status" value="1"/>
</dbReference>
<evidence type="ECO:0000256" key="6">
    <source>
        <dbReference type="ARBA" id="ARBA00022723"/>
    </source>
</evidence>
<keyword evidence="3 14" id="KW-0813">Transport</keyword>
<evidence type="ECO:0000256" key="9">
    <source>
        <dbReference type="ARBA" id="ARBA00022840"/>
    </source>
</evidence>
<feature type="binding site" evidence="14">
    <location>
        <position position="499"/>
    </location>
    <ligand>
        <name>ATP</name>
        <dbReference type="ChEBI" id="CHEBI:30616"/>
    </ligand>
</feature>
<dbReference type="Gene3D" id="3.90.1440.10">
    <property type="entry name" value="SecA, preprotein cross-linking domain"/>
    <property type="match status" value="1"/>
</dbReference>
<dbReference type="SUPFAM" id="SSF81767">
    <property type="entry name" value="Pre-protein crosslinking domain of SecA"/>
    <property type="match status" value="1"/>
</dbReference>
<keyword evidence="16" id="KW-0175">Coiled coil</keyword>
<evidence type="ECO:0000256" key="8">
    <source>
        <dbReference type="ARBA" id="ARBA00022833"/>
    </source>
</evidence>
<sequence length="880" mass="98307">MANIIQQLIENDKKQLKKLNKMADKVESYESTFAALSDEELQAKTPEFKKRYQAGESLDDLLYEAFAVAREGAKRVLGLFPYHVQIMGGIVLHNGDVPEMRTGEGKTLTATMPVYLNALAGEGVHVVTVNEYLSARDATEMGELYNWLGLTVGINSSSKSPEEKRAAYLCDITYSTNSELGFDYLRDNMVTTFDEMSQRPLNFALVDEVDSILIDEARTPLIISGQAESSSALYIRADQFVKTLVGREEYEDGDDYKIDVQSKTISLTEDGIDKAEKFFAIDNLYDLENAALTHFVDNSLRANYIMGLDLDYMVDENQEVLIVDQFTGRAMEGRRFSDGLHQAIEAKEAVPIQDESKTMASITYQNYFRMYKKLAGMTGTGKTEAEEFREIYNIQVVPIPTNKPVKRLDHPDLLYPTIEAKFAAVIRDVRERHEQGQPILIGTVGVETSEIISNELVKAGIPHEVLNAKNHFKEAQIIMNAGQKGAVTIATNMAGRGTDIKLGAGVIDHPDEEYQGLAVIGTERHESRRIDNQLRGRSGRQGDPGVSQFYLSLEDDLMRRFGSERVAAVLDKFKIEGEDAVIKSRMITNQIEASQKRVEGNNYDSRKQVLQYDDVIREQREVIYHQRYEVITAKDDLTPQLLGMFNRTIDRMVDGQAILGKLSESDMKDLIVQAESNLLAENGGLTEAELSGKTLPQVKALIFDKVKAIYDSQMEKLIEANRRLSFQQAVILRTVDTNWSEHIDQLDQMRQSVGLRGYAQNNPLVEYQQESFTMFNNMVGAIEFEVTRLMMKAQIHPQTATEQAPAPKIVTTASLEDLTQVAAAATTVAPLETSAEPKPAPRQGGYKIAGMNSPKVGRNDPCPCGSGKKYKNCHGRVTTA</sequence>
<dbReference type="CDD" id="cd18803">
    <property type="entry name" value="SF2_C_secA"/>
    <property type="match status" value="1"/>
</dbReference>
<keyword evidence="12 14" id="KW-0811">Translocation</keyword>
<keyword evidence="4 14" id="KW-1003">Cell membrane</keyword>
<dbReference type="InterPro" id="IPR014018">
    <property type="entry name" value="SecA_motor_DEAD"/>
</dbReference>
<evidence type="ECO:0000313" key="22">
    <source>
        <dbReference type="Proteomes" id="UP000480303"/>
    </source>
</evidence>
<evidence type="ECO:0000256" key="3">
    <source>
        <dbReference type="ARBA" id="ARBA00022448"/>
    </source>
</evidence>
<dbReference type="InterPro" id="IPR027417">
    <property type="entry name" value="P-loop_NTPase"/>
</dbReference>
<dbReference type="GO" id="GO:0043952">
    <property type="term" value="P:protein transport by the Sec complex"/>
    <property type="evidence" value="ECO:0007669"/>
    <property type="project" value="TreeGrafter"/>
</dbReference>
<evidence type="ECO:0000259" key="18">
    <source>
        <dbReference type="PROSITE" id="PS51192"/>
    </source>
</evidence>
<dbReference type="Pfam" id="PF07516">
    <property type="entry name" value="SecA_SW"/>
    <property type="match status" value="1"/>
</dbReference>
<evidence type="ECO:0000256" key="2">
    <source>
        <dbReference type="ARBA" id="ARBA00007650"/>
    </source>
</evidence>
<evidence type="ECO:0000256" key="7">
    <source>
        <dbReference type="ARBA" id="ARBA00022741"/>
    </source>
</evidence>
<feature type="domain" description="SecA family profile" evidence="20">
    <location>
        <begin position="1"/>
        <end position="582"/>
    </location>
</feature>
<dbReference type="GO" id="GO:0017038">
    <property type="term" value="P:protein import"/>
    <property type="evidence" value="ECO:0007669"/>
    <property type="project" value="InterPro"/>
</dbReference>
<dbReference type="NCBIfam" id="TIGR00963">
    <property type="entry name" value="secA"/>
    <property type="match status" value="1"/>
</dbReference>
<comment type="subunit">
    <text evidence="14">Monomer and homodimer. Part of the essential Sec protein translocation apparatus which comprises SecA, SecYEG and auxiliary proteins SecDF. Other proteins may also be involved.</text>
</comment>
<comment type="subcellular location">
    <subcellularLocation>
        <location evidence="14">Cell membrane</location>
        <topology evidence="14">Peripheral membrane protein</topology>
        <orientation evidence="14">Cytoplasmic side</orientation>
    </subcellularLocation>
    <subcellularLocation>
        <location evidence="14">Cytoplasm</location>
    </subcellularLocation>
    <text evidence="14">Distribution is 50-50.</text>
</comment>
<organism evidence="21 22">
    <name type="scientific">Pseudolactococcus hodotermopsidis</name>
    <dbReference type="NCBI Taxonomy" id="2709157"/>
    <lineage>
        <taxon>Bacteria</taxon>
        <taxon>Bacillati</taxon>
        <taxon>Bacillota</taxon>
        <taxon>Bacilli</taxon>
        <taxon>Lactobacillales</taxon>
        <taxon>Streptococcaceae</taxon>
        <taxon>Pseudolactococcus</taxon>
    </lineage>
</organism>
<dbReference type="FunFam" id="3.90.1440.10:FF:000001">
    <property type="entry name" value="Preprotein translocase subunit SecA"/>
    <property type="match status" value="1"/>
</dbReference>
<dbReference type="GO" id="GO:0008564">
    <property type="term" value="F:protein-exporting ATPase activity"/>
    <property type="evidence" value="ECO:0007669"/>
    <property type="project" value="UniProtKB-EC"/>
</dbReference>
<dbReference type="Pfam" id="PF02810">
    <property type="entry name" value="SEC-C"/>
    <property type="match status" value="1"/>
</dbReference>
<dbReference type="SUPFAM" id="SSF81886">
    <property type="entry name" value="Helical scaffold and wing domains of SecA"/>
    <property type="match status" value="1"/>
</dbReference>
<dbReference type="InterPro" id="IPR011130">
    <property type="entry name" value="SecA_preprotein_X-link_dom"/>
</dbReference>
<keyword evidence="5 14" id="KW-0963">Cytoplasm</keyword>
<keyword evidence="22" id="KW-1185">Reference proteome</keyword>
<dbReference type="InterPro" id="IPR011116">
    <property type="entry name" value="SecA_Wing/Scaffold"/>
</dbReference>
<comment type="caution">
    <text evidence="21">The sequence shown here is derived from an EMBL/GenBank/DDBJ whole genome shotgun (WGS) entry which is preliminary data.</text>
</comment>
<feature type="binding site" evidence="14">
    <location>
        <position position="85"/>
    </location>
    <ligand>
        <name>ATP</name>
        <dbReference type="ChEBI" id="CHEBI:30616"/>
    </ligand>
</feature>
<dbReference type="InterPro" id="IPR020937">
    <property type="entry name" value="SecA_CS"/>
</dbReference>
<evidence type="ECO:0000256" key="10">
    <source>
        <dbReference type="ARBA" id="ARBA00022927"/>
    </source>
</evidence>
<evidence type="ECO:0000256" key="11">
    <source>
        <dbReference type="ARBA" id="ARBA00022967"/>
    </source>
</evidence>
<dbReference type="GO" id="GO:0046872">
    <property type="term" value="F:metal ion binding"/>
    <property type="evidence" value="ECO:0007669"/>
    <property type="project" value="UniProtKB-KW"/>
</dbReference>
<comment type="similarity">
    <text evidence="2 14 15">Belongs to the SecA family.</text>
</comment>
<dbReference type="SMART" id="SM00958">
    <property type="entry name" value="SecA_PP_bind"/>
    <property type="match status" value="1"/>
</dbReference>
<dbReference type="PROSITE" id="PS51196">
    <property type="entry name" value="SECA_MOTOR_DEAD"/>
    <property type="match status" value="1"/>
</dbReference>
<dbReference type="Pfam" id="PF07517">
    <property type="entry name" value="SecA_DEAD"/>
    <property type="match status" value="1"/>
</dbReference>
<keyword evidence="13 14" id="KW-0472">Membrane</keyword>
<feature type="region of interest" description="Disordered" evidence="17">
    <location>
        <begin position="832"/>
        <end position="852"/>
    </location>
</feature>
<feature type="domain" description="Helicase C-terminal" evidence="19">
    <location>
        <begin position="417"/>
        <end position="581"/>
    </location>
</feature>
<comment type="function">
    <text evidence="14">Part of the Sec protein translocase complex. Interacts with the SecYEG preprotein conducting channel. Has a central role in coupling the hydrolysis of ATP to the transfer of proteins into and across the cell membrane, serving as an ATP-driven molecular motor driving the stepwise translocation of polypeptide chains across the membrane.</text>
</comment>
<dbReference type="InterPro" id="IPR044722">
    <property type="entry name" value="SecA_SF2_C"/>
</dbReference>
<proteinExistence type="inferred from homology"/>
<evidence type="ECO:0000256" key="12">
    <source>
        <dbReference type="ARBA" id="ARBA00023010"/>
    </source>
</evidence>
<dbReference type="InterPro" id="IPR014001">
    <property type="entry name" value="Helicase_ATP-bd"/>
</dbReference>
<dbReference type="CDD" id="cd17928">
    <property type="entry name" value="DEXDc_SecA"/>
    <property type="match status" value="1"/>
</dbReference>
<keyword evidence="11 14" id="KW-1278">Translocase</keyword>
<gene>
    <name evidence="14 21" type="primary">secA</name>
    <name evidence="21" type="ORF">Hs30E_16530</name>
</gene>
<evidence type="ECO:0000256" key="4">
    <source>
        <dbReference type="ARBA" id="ARBA00022475"/>
    </source>
</evidence>
<dbReference type="NCBIfam" id="NF009538">
    <property type="entry name" value="PRK12904.1"/>
    <property type="match status" value="1"/>
</dbReference>
<evidence type="ECO:0000259" key="19">
    <source>
        <dbReference type="PROSITE" id="PS51194"/>
    </source>
</evidence>
<dbReference type="PRINTS" id="PR00906">
    <property type="entry name" value="SECA"/>
</dbReference>
<evidence type="ECO:0000256" key="5">
    <source>
        <dbReference type="ARBA" id="ARBA00022490"/>
    </source>
</evidence>
<comment type="catalytic activity">
    <reaction evidence="14">
        <text>ATP + H2O + cellular proteinSide 1 = ADP + phosphate + cellular proteinSide 2.</text>
        <dbReference type="EC" id="7.4.2.8"/>
    </reaction>
</comment>
<name>A0A6A0BCK0_9LACT</name>
<accession>A0A6A0BCK0</accession>
<dbReference type="AlphaFoldDB" id="A0A6A0BCK0"/>
<keyword evidence="8" id="KW-0862">Zinc</keyword>
<dbReference type="Gene3D" id="3.40.50.300">
    <property type="entry name" value="P-loop containing nucleotide triphosphate hydrolases"/>
    <property type="match status" value="3"/>
</dbReference>
<evidence type="ECO:0000256" key="14">
    <source>
        <dbReference type="HAMAP-Rule" id="MF_01382"/>
    </source>
</evidence>
<feature type="domain" description="Helicase ATP-binding" evidence="18">
    <location>
        <begin position="87"/>
        <end position="245"/>
    </location>
</feature>
<dbReference type="Gene3D" id="1.10.3060.10">
    <property type="entry name" value="Helical scaffold and wing domains of SecA"/>
    <property type="match status" value="1"/>
</dbReference>
<keyword evidence="6" id="KW-0479">Metal-binding</keyword>
<dbReference type="GO" id="GO:0005829">
    <property type="term" value="C:cytosol"/>
    <property type="evidence" value="ECO:0007669"/>
    <property type="project" value="TreeGrafter"/>
</dbReference>
<dbReference type="InterPro" id="IPR001650">
    <property type="entry name" value="Helicase_C-like"/>
</dbReference>
<feature type="binding site" evidence="14">
    <location>
        <begin position="103"/>
        <end position="107"/>
    </location>
    <ligand>
        <name>ATP</name>
        <dbReference type="ChEBI" id="CHEBI:30616"/>
    </ligand>
</feature>
<dbReference type="PROSITE" id="PS01312">
    <property type="entry name" value="SECA"/>
    <property type="match status" value="1"/>
</dbReference>
<evidence type="ECO:0000256" key="17">
    <source>
        <dbReference type="SAM" id="MobiDB-lite"/>
    </source>
</evidence>
<dbReference type="Pfam" id="PF01043">
    <property type="entry name" value="SecA_PP_bind"/>
    <property type="match status" value="1"/>
</dbReference>
<dbReference type="InterPro" id="IPR036266">
    <property type="entry name" value="SecA_Wing/Scaffold_sf"/>
</dbReference>
<dbReference type="InterPro" id="IPR004027">
    <property type="entry name" value="SEC_C_motif"/>
</dbReference>
<protein>
    <recommendedName>
        <fullName evidence="14 15">Protein translocase subunit SecA</fullName>
        <ecNumber evidence="14">7.4.2.8</ecNumber>
    </recommendedName>
</protein>
<evidence type="ECO:0000313" key="21">
    <source>
        <dbReference type="EMBL" id="GFH43102.1"/>
    </source>
</evidence>
<evidence type="ECO:0000259" key="20">
    <source>
        <dbReference type="PROSITE" id="PS51196"/>
    </source>
</evidence>
<evidence type="ECO:0000256" key="13">
    <source>
        <dbReference type="ARBA" id="ARBA00023136"/>
    </source>
</evidence>
<dbReference type="GO" id="GO:0065002">
    <property type="term" value="P:intracellular protein transmembrane transport"/>
    <property type="evidence" value="ECO:0007669"/>
    <property type="project" value="UniProtKB-UniRule"/>
</dbReference>
<dbReference type="GO" id="GO:0031522">
    <property type="term" value="C:cell envelope Sec protein transport complex"/>
    <property type="evidence" value="ECO:0007669"/>
    <property type="project" value="TreeGrafter"/>
</dbReference>
<evidence type="ECO:0000256" key="15">
    <source>
        <dbReference type="RuleBase" id="RU003874"/>
    </source>
</evidence>
<dbReference type="Pfam" id="PF21090">
    <property type="entry name" value="P-loop_SecA"/>
    <property type="match status" value="2"/>
</dbReference>
<keyword evidence="7 14" id="KW-0547">Nucleotide-binding</keyword>
<comment type="cofactor">
    <cofactor evidence="1">
        <name>Zn(2+)</name>
        <dbReference type="ChEBI" id="CHEBI:29105"/>
    </cofactor>
</comment>
<dbReference type="PANTHER" id="PTHR30612">
    <property type="entry name" value="SECA INNER MEMBRANE COMPONENT OF SEC PROTEIN SECRETION SYSTEM"/>
    <property type="match status" value="1"/>
</dbReference>
<dbReference type="GO" id="GO:0006605">
    <property type="term" value="P:protein targeting"/>
    <property type="evidence" value="ECO:0007669"/>
    <property type="project" value="UniProtKB-UniRule"/>
</dbReference>
<keyword evidence="9 14" id="KW-0067">ATP-binding</keyword>